<evidence type="ECO:0000256" key="1">
    <source>
        <dbReference type="PIRNR" id="PIRNR017290"/>
    </source>
</evidence>
<dbReference type="PANTHER" id="PTHR28090">
    <property type="entry name" value="PROTEIN ROT1"/>
    <property type="match status" value="1"/>
</dbReference>
<comment type="caution">
    <text evidence="4">The sequence shown here is derived from an EMBL/GenBank/DDBJ whole genome shotgun (WGS) entry which is preliminary data.</text>
</comment>
<feature type="chain" id="PRO_5018982532" description="Protein ROT1" evidence="3">
    <location>
        <begin position="19"/>
        <end position="241"/>
    </location>
</feature>
<dbReference type="EMBL" id="RSCE01000001">
    <property type="protein sequence ID" value="RSH87785.1"/>
    <property type="molecule type" value="Genomic_DNA"/>
</dbReference>
<evidence type="ECO:0000313" key="5">
    <source>
        <dbReference type="Proteomes" id="UP000279236"/>
    </source>
</evidence>
<comment type="subcellular location">
    <subcellularLocation>
        <location evidence="1">Endoplasmic reticulum membrane</location>
    </subcellularLocation>
</comment>
<comment type="similarity">
    <text evidence="1">Belongs to the ROT1 family.</text>
</comment>
<evidence type="ECO:0000313" key="4">
    <source>
        <dbReference type="EMBL" id="RSH87785.1"/>
    </source>
</evidence>
<accession>A0A427Y9U2</accession>
<keyword evidence="1" id="KW-0472">Membrane</keyword>
<comment type="function">
    <text evidence="1">Required for normal levels of the cell wall 1,6-beta-glucan. Involved in a protein folding machinery chaperoning proteins acting in various physiological processes including cell wall synthesis and lysis of autophagic bodies.</text>
</comment>
<dbReference type="RefSeq" id="XP_028479993.1">
    <property type="nucleotide sequence ID" value="XM_028616136.1"/>
</dbReference>
<evidence type="ECO:0000256" key="3">
    <source>
        <dbReference type="SAM" id="SignalP"/>
    </source>
</evidence>
<dbReference type="Proteomes" id="UP000279236">
    <property type="component" value="Unassembled WGS sequence"/>
</dbReference>
<dbReference type="Pfam" id="PF10681">
    <property type="entry name" value="Rot1"/>
    <property type="match status" value="1"/>
</dbReference>
<dbReference type="InterPro" id="IPR019623">
    <property type="entry name" value="Rot1"/>
</dbReference>
<dbReference type="PANTHER" id="PTHR28090:SF2">
    <property type="entry name" value="PROTEIN ROT1"/>
    <property type="match status" value="1"/>
</dbReference>
<keyword evidence="1" id="KW-0256">Endoplasmic reticulum</keyword>
<keyword evidence="5" id="KW-1185">Reference proteome</keyword>
<dbReference type="STRING" id="105984.A0A427Y9U2"/>
<gene>
    <name evidence="4" type="primary">ROT1</name>
    <name evidence="4" type="ORF">EHS24_000302</name>
</gene>
<evidence type="ECO:0000256" key="2">
    <source>
        <dbReference type="SAM" id="MobiDB-lite"/>
    </source>
</evidence>
<dbReference type="GeneID" id="39584845"/>
<dbReference type="PIRSF" id="PIRSF017290">
    <property type="entry name" value="ROT1_prd"/>
    <property type="match status" value="1"/>
</dbReference>
<sequence length="241" mass="25351">MRSAVALAAVVLALGANAQDLSEANNVTSLLGTWSSGSGSVSTGGSFCTPADMTFTYPNNTGISYSFTDDGFFEEAQYRYTANGTNPSCILGMVLWQHGTYVLNTDGSMTLNPFSSDGRIQVQDPCAATTNVVTYYDQVTTFSDWGIVIDGATANYALKLNRFDGAKLAPMYLIARPPNMLPTHTLTGTNSTGQTSSRKRSVRAELPHVKKRSSASVSASTGILSVAGSALAVAVLGLSIF</sequence>
<feature type="region of interest" description="Disordered" evidence="2">
    <location>
        <begin position="183"/>
        <end position="207"/>
    </location>
</feature>
<feature type="compositionally biased region" description="Polar residues" evidence="2">
    <location>
        <begin position="183"/>
        <end position="196"/>
    </location>
</feature>
<name>A0A427Y9U2_9TREE</name>
<dbReference type="AlphaFoldDB" id="A0A427Y9U2"/>
<proteinExistence type="inferred from homology"/>
<organism evidence="4 5">
    <name type="scientific">Apiotrichum porosum</name>
    <dbReference type="NCBI Taxonomy" id="105984"/>
    <lineage>
        <taxon>Eukaryota</taxon>
        <taxon>Fungi</taxon>
        <taxon>Dikarya</taxon>
        <taxon>Basidiomycota</taxon>
        <taxon>Agaricomycotina</taxon>
        <taxon>Tremellomycetes</taxon>
        <taxon>Trichosporonales</taxon>
        <taxon>Trichosporonaceae</taxon>
        <taxon>Apiotrichum</taxon>
    </lineage>
</organism>
<dbReference type="GO" id="GO:0006458">
    <property type="term" value="P:'de novo' protein folding"/>
    <property type="evidence" value="ECO:0007669"/>
    <property type="project" value="InterPro"/>
</dbReference>
<reference evidence="4 5" key="1">
    <citation type="submission" date="2018-11" db="EMBL/GenBank/DDBJ databases">
        <title>Genome sequence of Apiotrichum porosum DSM 27194.</title>
        <authorList>
            <person name="Aliyu H."/>
            <person name="Gorte O."/>
            <person name="Ochsenreither K."/>
        </authorList>
    </citation>
    <scope>NUCLEOTIDE SEQUENCE [LARGE SCALE GENOMIC DNA]</scope>
    <source>
        <strain evidence="4 5">DSM 27194</strain>
    </source>
</reference>
<protein>
    <recommendedName>
        <fullName evidence="1">Protein ROT1</fullName>
    </recommendedName>
</protein>
<dbReference type="GO" id="GO:0051082">
    <property type="term" value="F:unfolded protein binding"/>
    <property type="evidence" value="ECO:0007669"/>
    <property type="project" value="TreeGrafter"/>
</dbReference>
<dbReference type="GO" id="GO:0005789">
    <property type="term" value="C:endoplasmic reticulum membrane"/>
    <property type="evidence" value="ECO:0007669"/>
    <property type="project" value="UniProtKB-SubCell"/>
</dbReference>
<keyword evidence="3" id="KW-0732">Signal</keyword>
<dbReference type="OrthoDB" id="5327821at2759"/>
<feature type="signal peptide" evidence="3">
    <location>
        <begin position="1"/>
        <end position="18"/>
    </location>
</feature>